<feature type="transmembrane region" description="Helical" evidence="2">
    <location>
        <begin position="53"/>
        <end position="75"/>
    </location>
</feature>
<evidence type="ECO:0000256" key="1">
    <source>
        <dbReference type="SAM" id="MobiDB-lite"/>
    </source>
</evidence>
<feature type="domain" description="Beta-lactamase class A catalytic" evidence="3">
    <location>
        <begin position="210"/>
        <end position="297"/>
    </location>
</feature>
<comment type="caution">
    <text evidence="4">The sequence shown here is derived from an EMBL/GenBank/DDBJ whole genome shotgun (WGS) entry which is preliminary data.</text>
</comment>
<feature type="compositionally biased region" description="Basic and acidic residues" evidence="1">
    <location>
        <begin position="133"/>
        <end position="143"/>
    </location>
</feature>
<evidence type="ECO:0000259" key="3">
    <source>
        <dbReference type="Pfam" id="PF13354"/>
    </source>
</evidence>
<keyword evidence="2" id="KW-1133">Transmembrane helix</keyword>
<dbReference type="InterPro" id="IPR045155">
    <property type="entry name" value="Beta-lactam_cat"/>
</dbReference>
<dbReference type="Pfam" id="PF13354">
    <property type="entry name" value="Beta-lactamase2"/>
    <property type="match status" value="1"/>
</dbReference>
<evidence type="ECO:0000313" key="5">
    <source>
        <dbReference type="Proteomes" id="UP000530234"/>
    </source>
</evidence>
<evidence type="ECO:0000313" key="4">
    <source>
        <dbReference type="EMBL" id="MBB0232094.1"/>
    </source>
</evidence>
<evidence type="ECO:0000256" key="2">
    <source>
        <dbReference type="SAM" id="Phobius"/>
    </source>
</evidence>
<organism evidence="4 5">
    <name type="scientific">Streptomyces calidiresistens</name>
    <dbReference type="NCBI Taxonomy" id="1485586"/>
    <lineage>
        <taxon>Bacteria</taxon>
        <taxon>Bacillati</taxon>
        <taxon>Actinomycetota</taxon>
        <taxon>Actinomycetes</taxon>
        <taxon>Kitasatosporales</taxon>
        <taxon>Streptomycetaceae</taxon>
        <taxon>Streptomyces</taxon>
    </lineage>
</organism>
<dbReference type="GO" id="GO:0030655">
    <property type="term" value="P:beta-lactam antibiotic catabolic process"/>
    <property type="evidence" value="ECO:0007669"/>
    <property type="project" value="InterPro"/>
</dbReference>
<keyword evidence="5" id="KW-1185">Reference proteome</keyword>
<dbReference type="GO" id="GO:0008800">
    <property type="term" value="F:beta-lactamase activity"/>
    <property type="evidence" value="ECO:0007669"/>
    <property type="project" value="InterPro"/>
</dbReference>
<dbReference type="PANTHER" id="PTHR35333:SF3">
    <property type="entry name" value="BETA-LACTAMASE-TYPE TRANSPEPTIDASE FOLD CONTAINING PROTEIN"/>
    <property type="match status" value="1"/>
</dbReference>
<dbReference type="AlphaFoldDB" id="A0A7W3T6Z7"/>
<dbReference type="GO" id="GO:0046677">
    <property type="term" value="P:response to antibiotic"/>
    <property type="evidence" value="ECO:0007669"/>
    <property type="project" value="InterPro"/>
</dbReference>
<dbReference type="InterPro" id="IPR000871">
    <property type="entry name" value="Beta-lactam_class-A"/>
</dbReference>
<sequence length="434" mass="43857">MFLAATRRGYPGTGRAGRAGGHGFPPTRWRHHPRIGIRSPAMKGRGSRPTRRAVPAAAVVVGLAGAVLMAATGGVPGPVEGNGRAAAGGAPVVDAIGGAPRPADVPTTGPADAVSPERFAARAGGAETPPPRPLRERGADTRPETALADLDPPAPVRLSVRAMDPGTGAVVSAGDGSFDTASIVKVNIVAALLFLRQEEGREPDPGELALAAAAIRYSDNAATDRLWRLIGGEEGLNALNFRWGLTGTVGGEGGHWGLTQTTGDDQLRLLQIVFGSSGPLSPASRTLVQELMGEVSEEQRWGVSAAALRHPPEVPPGGGTGTMAGLVRGAGSPDAVGATAPVAPGSPAAPRQAPGTPAAPGEARLKNGWLPRSHTRLWDINSIGRVTVDGRPLLMVVLSDGHAGREEGIAVVEAAARAAATALRGAGGAGAPRA</sequence>
<dbReference type="InterPro" id="IPR012338">
    <property type="entry name" value="Beta-lactam/transpept-like"/>
</dbReference>
<feature type="region of interest" description="Disordered" evidence="1">
    <location>
        <begin position="1"/>
        <end position="50"/>
    </location>
</feature>
<proteinExistence type="predicted"/>
<dbReference type="EMBL" id="VKHS01000753">
    <property type="protein sequence ID" value="MBB0232094.1"/>
    <property type="molecule type" value="Genomic_DNA"/>
</dbReference>
<feature type="region of interest" description="Disordered" evidence="1">
    <location>
        <begin position="122"/>
        <end position="151"/>
    </location>
</feature>
<accession>A0A7W3T6Z7</accession>
<keyword evidence="2" id="KW-0812">Transmembrane</keyword>
<dbReference type="PANTHER" id="PTHR35333">
    <property type="entry name" value="BETA-LACTAMASE"/>
    <property type="match status" value="1"/>
</dbReference>
<feature type="region of interest" description="Disordered" evidence="1">
    <location>
        <begin position="328"/>
        <end position="367"/>
    </location>
</feature>
<name>A0A7W3T6Z7_9ACTN</name>
<reference evidence="5" key="1">
    <citation type="submission" date="2019-10" db="EMBL/GenBank/DDBJ databases">
        <title>Streptomyces sp. nov., a novel actinobacterium isolated from alkaline environment.</title>
        <authorList>
            <person name="Golinska P."/>
        </authorList>
    </citation>
    <scope>NUCLEOTIDE SEQUENCE [LARGE SCALE GENOMIC DNA]</scope>
    <source>
        <strain evidence="5">DSM 42108</strain>
    </source>
</reference>
<protein>
    <recommendedName>
        <fullName evidence="3">Beta-lactamase class A catalytic domain-containing protein</fullName>
    </recommendedName>
</protein>
<keyword evidence="2" id="KW-0472">Membrane</keyword>
<dbReference type="Proteomes" id="UP000530234">
    <property type="component" value="Unassembled WGS sequence"/>
</dbReference>
<gene>
    <name evidence="4" type="ORF">FOE67_21990</name>
</gene>
<dbReference type="SUPFAM" id="SSF56601">
    <property type="entry name" value="beta-lactamase/transpeptidase-like"/>
    <property type="match status" value="1"/>
</dbReference>
<feature type="compositionally biased region" description="Gly residues" evidence="1">
    <location>
        <begin position="11"/>
        <end position="23"/>
    </location>
</feature>
<feature type="compositionally biased region" description="Low complexity" evidence="1">
    <location>
        <begin position="1"/>
        <end position="10"/>
    </location>
</feature>
<dbReference type="Gene3D" id="3.40.710.10">
    <property type="entry name" value="DD-peptidase/beta-lactamase superfamily"/>
    <property type="match status" value="1"/>
</dbReference>